<feature type="region of interest" description="Disordered" evidence="1">
    <location>
        <begin position="73"/>
        <end position="93"/>
    </location>
</feature>
<feature type="compositionally biased region" description="Basic and acidic residues" evidence="1">
    <location>
        <begin position="42"/>
        <end position="53"/>
    </location>
</feature>
<dbReference type="EMBL" id="BKCJ011105582">
    <property type="protein sequence ID" value="GFC86514.1"/>
    <property type="molecule type" value="Genomic_DNA"/>
</dbReference>
<proteinExistence type="predicted"/>
<comment type="caution">
    <text evidence="2">The sequence shown here is derived from an EMBL/GenBank/DDBJ whole genome shotgun (WGS) entry which is preliminary data.</text>
</comment>
<accession>A0A699RUZ1</accession>
<gene>
    <name evidence="2" type="ORF">Tci_858484</name>
</gene>
<feature type="region of interest" description="Disordered" evidence="1">
    <location>
        <begin position="29"/>
        <end position="53"/>
    </location>
</feature>
<feature type="compositionally biased region" description="Basic and acidic residues" evidence="1">
    <location>
        <begin position="73"/>
        <end position="85"/>
    </location>
</feature>
<feature type="compositionally biased region" description="Polar residues" evidence="1">
    <location>
        <begin position="31"/>
        <end position="41"/>
    </location>
</feature>
<sequence length="93" mass="10324">MSTTIPAAATTVTTVVPTPSAKGIVFHEQKQSQIPTVSSSNDKGKAKMIEPEVPIKKKDQIRIDEEYARRLEAEEQEAVRLSRDQQDEEANNS</sequence>
<dbReference type="AlphaFoldDB" id="A0A699RUZ1"/>
<name>A0A699RUZ1_TANCI</name>
<evidence type="ECO:0000256" key="1">
    <source>
        <dbReference type="SAM" id="MobiDB-lite"/>
    </source>
</evidence>
<evidence type="ECO:0000313" key="2">
    <source>
        <dbReference type="EMBL" id="GFC86514.1"/>
    </source>
</evidence>
<protein>
    <submittedName>
        <fullName evidence="2">Uncharacterized protein</fullName>
    </submittedName>
</protein>
<organism evidence="2">
    <name type="scientific">Tanacetum cinerariifolium</name>
    <name type="common">Dalmatian daisy</name>
    <name type="synonym">Chrysanthemum cinerariifolium</name>
    <dbReference type="NCBI Taxonomy" id="118510"/>
    <lineage>
        <taxon>Eukaryota</taxon>
        <taxon>Viridiplantae</taxon>
        <taxon>Streptophyta</taxon>
        <taxon>Embryophyta</taxon>
        <taxon>Tracheophyta</taxon>
        <taxon>Spermatophyta</taxon>
        <taxon>Magnoliopsida</taxon>
        <taxon>eudicotyledons</taxon>
        <taxon>Gunneridae</taxon>
        <taxon>Pentapetalae</taxon>
        <taxon>asterids</taxon>
        <taxon>campanulids</taxon>
        <taxon>Asterales</taxon>
        <taxon>Asteraceae</taxon>
        <taxon>Asteroideae</taxon>
        <taxon>Anthemideae</taxon>
        <taxon>Anthemidinae</taxon>
        <taxon>Tanacetum</taxon>
    </lineage>
</organism>
<reference evidence="2" key="1">
    <citation type="journal article" date="2019" name="Sci. Rep.">
        <title>Draft genome of Tanacetum cinerariifolium, the natural source of mosquito coil.</title>
        <authorList>
            <person name="Yamashiro T."/>
            <person name="Shiraishi A."/>
            <person name="Satake H."/>
            <person name="Nakayama K."/>
        </authorList>
    </citation>
    <scope>NUCLEOTIDE SEQUENCE</scope>
</reference>